<sequence length="110" mass="12499">MQSALVPLQLKRQDITSRMRRSISRQHRPSDEPASMAALHIAASWVDRPGRPWKFGRASVVFSPDFDFWDPLPRGPQPRTPQSRIPAGLGDSQMVSYHLDDEMVDRDSMA</sequence>
<evidence type="ECO:0000313" key="3">
    <source>
        <dbReference type="Proteomes" id="UP000654918"/>
    </source>
</evidence>
<comment type="caution">
    <text evidence="2">The sequence shown here is derived from an EMBL/GenBank/DDBJ whole genome shotgun (WGS) entry which is preliminary data.</text>
</comment>
<name>A0A8H6KEL5_9PEZI</name>
<dbReference type="AlphaFoldDB" id="A0A8H6KEL5"/>
<dbReference type="EMBL" id="WIGO01000106">
    <property type="protein sequence ID" value="KAF6829553.1"/>
    <property type="molecule type" value="Genomic_DNA"/>
</dbReference>
<dbReference type="Proteomes" id="UP000654918">
    <property type="component" value="Unassembled WGS sequence"/>
</dbReference>
<feature type="region of interest" description="Disordered" evidence="1">
    <location>
        <begin position="72"/>
        <end position="92"/>
    </location>
</feature>
<evidence type="ECO:0000313" key="2">
    <source>
        <dbReference type="EMBL" id="KAF6829553.1"/>
    </source>
</evidence>
<accession>A0A8H6KEL5</accession>
<proteinExistence type="predicted"/>
<feature type="compositionally biased region" description="Basic residues" evidence="1">
    <location>
        <begin position="18"/>
        <end position="27"/>
    </location>
</feature>
<gene>
    <name evidence="2" type="ORF">CPLU01_07839</name>
</gene>
<organism evidence="2 3">
    <name type="scientific">Colletotrichum plurivorum</name>
    <dbReference type="NCBI Taxonomy" id="2175906"/>
    <lineage>
        <taxon>Eukaryota</taxon>
        <taxon>Fungi</taxon>
        <taxon>Dikarya</taxon>
        <taxon>Ascomycota</taxon>
        <taxon>Pezizomycotina</taxon>
        <taxon>Sordariomycetes</taxon>
        <taxon>Hypocreomycetidae</taxon>
        <taxon>Glomerellales</taxon>
        <taxon>Glomerellaceae</taxon>
        <taxon>Colletotrichum</taxon>
        <taxon>Colletotrichum orchidearum species complex</taxon>
    </lineage>
</organism>
<keyword evidence="3" id="KW-1185">Reference proteome</keyword>
<feature type="region of interest" description="Disordered" evidence="1">
    <location>
        <begin position="16"/>
        <end position="35"/>
    </location>
</feature>
<evidence type="ECO:0000256" key="1">
    <source>
        <dbReference type="SAM" id="MobiDB-lite"/>
    </source>
</evidence>
<reference evidence="2" key="1">
    <citation type="journal article" date="2020" name="Phytopathology">
        <title>Genome Sequence Resources of Colletotrichum truncatum, C. plurivorum, C. musicola, and C. sojae: Four Species Pathogenic to Soybean (Glycine max).</title>
        <authorList>
            <person name="Rogerio F."/>
            <person name="Boufleur T.R."/>
            <person name="Ciampi-Guillardi M."/>
            <person name="Sukno S.A."/>
            <person name="Thon M.R."/>
            <person name="Massola Junior N.S."/>
            <person name="Baroncelli R."/>
        </authorList>
    </citation>
    <scope>NUCLEOTIDE SEQUENCE</scope>
    <source>
        <strain evidence="2">LFN00145</strain>
    </source>
</reference>
<protein>
    <submittedName>
        <fullName evidence="2">Uncharacterized protein</fullName>
    </submittedName>
</protein>